<dbReference type="RefSeq" id="WP_152577475.1">
    <property type="nucleotide sequence ID" value="NZ_JAATJI010000001.1"/>
</dbReference>
<dbReference type="AlphaFoldDB" id="A0A7C9GPW7"/>
<feature type="compositionally biased region" description="Gly residues" evidence="1">
    <location>
        <begin position="82"/>
        <end position="95"/>
    </location>
</feature>
<feature type="compositionally biased region" description="Basic and acidic residues" evidence="1">
    <location>
        <begin position="149"/>
        <end position="165"/>
    </location>
</feature>
<dbReference type="Proteomes" id="UP000481327">
    <property type="component" value="Unassembled WGS sequence"/>
</dbReference>
<evidence type="ECO:0000313" key="3">
    <source>
        <dbReference type="Proteomes" id="UP000481327"/>
    </source>
</evidence>
<evidence type="ECO:0000313" key="2">
    <source>
        <dbReference type="EMBL" id="MQT17050.1"/>
    </source>
</evidence>
<feature type="region of interest" description="Disordered" evidence="1">
    <location>
        <begin position="1"/>
        <end position="165"/>
    </location>
</feature>
<organism evidence="2 3">
    <name type="scientific">Sandarakinorhabdus fusca</name>
    <dbReference type="NCBI Taxonomy" id="1439888"/>
    <lineage>
        <taxon>Bacteria</taxon>
        <taxon>Pseudomonadati</taxon>
        <taxon>Pseudomonadota</taxon>
        <taxon>Alphaproteobacteria</taxon>
        <taxon>Sphingomonadales</taxon>
        <taxon>Sphingosinicellaceae</taxon>
        <taxon>Sandarakinorhabdus</taxon>
    </lineage>
</organism>
<feature type="compositionally biased region" description="Low complexity" evidence="1">
    <location>
        <begin position="103"/>
        <end position="112"/>
    </location>
</feature>
<evidence type="ECO:0000256" key="1">
    <source>
        <dbReference type="SAM" id="MobiDB-lite"/>
    </source>
</evidence>
<keyword evidence="3" id="KW-1185">Reference proteome</keyword>
<gene>
    <name evidence="2" type="ORF">F3168_07230</name>
</gene>
<accession>A0A7C9GPW7</accession>
<name>A0A7C9GPW7_9SPHN</name>
<comment type="caution">
    <text evidence="2">The sequence shown here is derived from an EMBL/GenBank/DDBJ whole genome shotgun (WGS) entry which is preliminary data.</text>
</comment>
<protein>
    <submittedName>
        <fullName evidence="2">Uncharacterized protein</fullName>
    </submittedName>
</protein>
<sequence length="165" mass="16057">MTDDKHSAPASDAASGEKSPRTTVMGVRDGKGADQYGGSFGGGQSGGGSYATPHGTAVDDAQDTGGGQGGGNRSATGSQTGYHGGGQAGAANGGGGDHHAANRGDGAADNAATYRDHPSQQGAPTADQSDRSIDRGVGNPDLAGEALEPGDRVQGADRRPVTGKP</sequence>
<dbReference type="EMBL" id="WIOL01000002">
    <property type="protein sequence ID" value="MQT17050.1"/>
    <property type="molecule type" value="Genomic_DNA"/>
</dbReference>
<proteinExistence type="predicted"/>
<feature type="compositionally biased region" description="Gly residues" evidence="1">
    <location>
        <begin position="38"/>
        <end position="49"/>
    </location>
</feature>
<reference evidence="2 3" key="1">
    <citation type="submission" date="2019-09" db="EMBL/GenBank/DDBJ databases">
        <title>Polymorphobacter sp. isolated from a lake in China.</title>
        <authorList>
            <person name="Liu Z."/>
        </authorList>
    </citation>
    <scope>NUCLEOTIDE SEQUENCE [LARGE SCALE GENOMIC DNA]</scope>
    <source>
        <strain evidence="2 3">D40P</strain>
    </source>
</reference>